<evidence type="ECO:0000256" key="2">
    <source>
        <dbReference type="ARBA" id="ARBA00022692"/>
    </source>
</evidence>
<evidence type="ECO:0000256" key="3">
    <source>
        <dbReference type="ARBA" id="ARBA00022989"/>
    </source>
</evidence>
<evidence type="ECO:0008006" key="9">
    <source>
        <dbReference type="Google" id="ProtNLM"/>
    </source>
</evidence>
<keyword evidence="8" id="KW-1185">Reference proteome</keyword>
<feature type="compositionally biased region" description="Basic and acidic residues" evidence="5">
    <location>
        <begin position="266"/>
        <end position="286"/>
    </location>
</feature>
<dbReference type="InterPro" id="IPR051788">
    <property type="entry name" value="MFS_Transporter"/>
</dbReference>
<dbReference type="Proteomes" id="UP001551011">
    <property type="component" value="Unassembled WGS sequence"/>
</dbReference>
<comment type="caution">
    <text evidence="7">The sequence shown here is derived from an EMBL/GenBank/DDBJ whole genome shotgun (WGS) entry which is preliminary data.</text>
</comment>
<feature type="transmembrane region" description="Helical" evidence="6">
    <location>
        <begin position="122"/>
        <end position="142"/>
    </location>
</feature>
<accession>A0ABV3AF45</accession>
<feature type="transmembrane region" description="Helical" evidence="6">
    <location>
        <begin position="49"/>
        <end position="70"/>
    </location>
</feature>
<proteinExistence type="predicted"/>
<comment type="subcellular location">
    <subcellularLocation>
        <location evidence="1">Membrane</location>
        <topology evidence="1">Multi-pass membrane protein</topology>
    </subcellularLocation>
</comment>
<keyword evidence="3 6" id="KW-1133">Transmembrane helix</keyword>
<dbReference type="EMBL" id="JBFAEG010000021">
    <property type="protein sequence ID" value="MEU5710579.1"/>
    <property type="molecule type" value="Genomic_DNA"/>
</dbReference>
<feature type="transmembrane region" description="Helical" evidence="6">
    <location>
        <begin position="212"/>
        <end position="233"/>
    </location>
</feature>
<dbReference type="PANTHER" id="PTHR23514">
    <property type="entry name" value="BYPASS OF STOP CODON PROTEIN 6"/>
    <property type="match status" value="1"/>
</dbReference>
<protein>
    <recommendedName>
        <fullName evidence="9">MFS transporter</fullName>
    </recommendedName>
</protein>
<keyword evidence="2 6" id="KW-0812">Transmembrane</keyword>
<feature type="compositionally biased region" description="Basic and acidic residues" evidence="5">
    <location>
        <begin position="293"/>
        <end position="314"/>
    </location>
</feature>
<feature type="transmembrane region" description="Helical" evidence="6">
    <location>
        <begin position="179"/>
        <end position="200"/>
    </location>
</feature>
<feature type="transmembrane region" description="Helical" evidence="6">
    <location>
        <begin position="82"/>
        <end position="102"/>
    </location>
</feature>
<feature type="transmembrane region" description="Helical" evidence="6">
    <location>
        <begin position="154"/>
        <end position="173"/>
    </location>
</feature>
<evidence type="ECO:0000313" key="7">
    <source>
        <dbReference type="EMBL" id="MEU5710579.1"/>
    </source>
</evidence>
<feature type="region of interest" description="Disordered" evidence="5">
    <location>
        <begin position="261"/>
        <end position="314"/>
    </location>
</feature>
<feature type="transmembrane region" description="Helical" evidence="6">
    <location>
        <begin position="20"/>
        <end position="37"/>
    </location>
</feature>
<evidence type="ECO:0000256" key="5">
    <source>
        <dbReference type="SAM" id="MobiDB-lite"/>
    </source>
</evidence>
<gene>
    <name evidence="7" type="ORF">AB0H04_27525</name>
</gene>
<reference evidence="7 8" key="1">
    <citation type="submission" date="2024-06" db="EMBL/GenBank/DDBJ databases">
        <title>The Natural Products Discovery Center: Release of the First 8490 Sequenced Strains for Exploring Actinobacteria Biosynthetic Diversity.</title>
        <authorList>
            <person name="Kalkreuter E."/>
            <person name="Kautsar S.A."/>
            <person name="Yang D."/>
            <person name="Bader C.D."/>
            <person name="Teijaro C.N."/>
            <person name="Fluegel L."/>
            <person name="Davis C.M."/>
            <person name="Simpson J.R."/>
            <person name="Lauterbach L."/>
            <person name="Steele A.D."/>
            <person name="Gui C."/>
            <person name="Meng S."/>
            <person name="Li G."/>
            <person name="Viehrig K."/>
            <person name="Ye F."/>
            <person name="Su P."/>
            <person name="Kiefer A.F."/>
            <person name="Nichols A."/>
            <person name="Cepeda A.J."/>
            <person name="Yan W."/>
            <person name="Fan B."/>
            <person name="Jiang Y."/>
            <person name="Adhikari A."/>
            <person name="Zheng C.-J."/>
            <person name="Schuster L."/>
            <person name="Cowan T.M."/>
            <person name="Smanski M.J."/>
            <person name="Chevrette M.G."/>
            <person name="De Carvalho L.P.S."/>
            <person name="Shen B."/>
        </authorList>
    </citation>
    <scope>NUCLEOTIDE SEQUENCE [LARGE SCALE GENOMIC DNA]</scope>
    <source>
        <strain evidence="7 8">NPDC020594</strain>
    </source>
</reference>
<dbReference type="RefSeq" id="WP_359259088.1">
    <property type="nucleotide sequence ID" value="NZ_JBFAEG010000021.1"/>
</dbReference>
<feature type="transmembrane region" description="Helical" evidence="6">
    <location>
        <begin position="239"/>
        <end position="260"/>
    </location>
</feature>
<organism evidence="7 8">
    <name type="scientific">Streptomyces flaveolus</name>
    <dbReference type="NCBI Taxonomy" id="67297"/>
    <lineage>
        <taxon>Bacteria</taxon>
        <taxon>Bacillati</taxon>
        <taxon>Actinomycetota</taxon>
        <taxon>Actinomycetes</taxon>
        <taxon>Kitasatosporales</taxon>
        <taxon>Streptomycetaceae</taxon>
        <taxon>Streptomyces</taxon>
    </lineage>
</organism>
<keyword evidence="4 6" id="KW-0472">Membrane</keyword>
<name>A0ABV3AF45_9ACTN</name>
<evidence type="ECO:0000256" key="6">
    <source>
        <dbReference type="SAM" id="Phobius"/>
    </source>
</evidence>
<dbReference type="SUPFAM" id="SSF103473">
    <property type="entry name" value="MFS general substrate transporter"/>
    <property type="match status" value="2"/>
</dbReference>
<evidence type="ECO:0000256" key="4">
    <source>
        <dbReference type="ARBA" id="ARBA00023136"/>
    </source>
</evidence>
<sequence>MNTPAGGPYSRETRMAVRSTYLVFAALGLAGATWVSRLPQIRERMDLDAASVGLLLLLIAVGGVAALPLAGTVVARVGPRRAVTAVAVLIGVGLVALAFALAEGAGSNWIGLAVIDRHHTAAAVGTLAYAAFLAAVTLGRWLGPQIVDRLGRPGALRAAAGSAASGVVLFAFGPGLWTGFAGVLLWGAGAALGFPVGLSAGSDDPARAAVRVGAITSIGYCGFVCGPPLIGLLADRTALAPALLVVAALMAAAIPLAGAARAAPPPRHEEPGHEEPGHEEPAHEEAVDAGPARPEHPAHRGEHRADRYTRDQGQ</sequence>
<dbReference type="Gene3D" id="1.20.1250.20">
    <property type="entry name" value="MFS general substrate transporter like domains"/>
    <property type="match status" value="1"/>
</dbReference>
<dbReference type="PANTHER" id="PTHR23514:SF13">
    <property type="entry name" value="INNER MEMBRANE PROTEIN YBJJ"/>
    <property type="match status" value="1"/>
</dbReference>
<evidence type="ECO:0000313" key="8">
    <source>
        <dbReference type="Proteomes" id="UP001551011"/>
    </source>
</evidence>
<evidence type="ECO:0000256" key="1">
    <source>
        <dbReference type="ARBA" id="ARBA00004141"/>
    </source>
</evidence>
<dbReference type="InterPro" id="IPR036259">
    <property type="entry name" value="MFS_trans_sf"/>
</dbReference>